<gene>
    <name evidence="2" type="ORF">BN1708_012792</name>
</gene>
<feature type="region of interest" description="Disordered" evidence="1">
    <location>
        <begin position="19"/>
        <end position="148"/>
    </location>
</feature>
<dbReference type="AlphaFoldDB" id="A0A0G4LEX6"/>
<dbReference type="Proteomes" id="UP000044602">
    <property type="component" value="Unassembled WGS sequence"/>
</dbReference>
<feature type="compositionally biased region" description="Basic and acidic residues" evidence="1">
    <location>
        <begin position="90"/>
        <end position="103"/>
    </location>
</feature>
<dbReference type="EMBL" id="CVQH01011336">
    <property type="protein sequence ID" value="CRK20240.1"/>
    <property type="molecule type" value="Genomic_DNA"/>
</dbReference>
<proteinExistence type="predicted"/>
<dbReference type="STRING" id="100787.A0A0G4LEX6"/>
<evidence type="ECO:0000313" key="3">
    <source>
        <dbReference type="Proteomes" id="UP000044602"/>
    </source>
</evidence>
<feature type="non-terminal residue" evidence="2">
    <location>
        <position position="148"/>
    </location>
</feature>
<dbReference type="PANTHER" id="PTHR42090">
    <property type="match status" value="1"/>
</dbReference>
<sequence>MASQVRTILRLQPAARLAMRQTPLSTATTTTIAAAAARPMHTTSPRAAYKDTQNRESLKPGGTEGTKSGRDSDTGNLESAFDPSVTSPEGAKEANRRQGKEELDVSGASQEVSKPRGDEKSGQEKPQEVRKGGASSGRSPEKKGDGAA</sequence>
<accession>A0A0G4LEX6</accession>
<reference evidence="2 3" key="1">
    <citation type="submission" date="2015-05" db="EMBL/GenBank/DDBJ databases">
        <authorList>
            <person name="Wang D.B."/>
            <person name="Wang M."/>
        </authorList>
    </citation>
    <scope>NUCLEOTIDE SEQUENCE [LARGE SCALE GENOMIC DNA]</scope>
    <source>
        <strain evidence="2">VL1</strain>
    </source>
</reference>
<evidence type="ECO:0000256" key="1">
    <source>
        <dbReference type="SAM" id="MobiDB-lite"/>
    </source>
</evidence>
<dbReference type="PANTHER" id="PTHR42090:SF1">
    <property type="match status" value="1"/>
</dbReference>
<evidence type="ECO:0000313" key="2">
    <source>
        <dbReference type="EMBL" id="CRK20240.1"/>
    </source>
</evidence>
<feature type="compositionally biased region" description="Basic and acidic residues" evidence="1">
    <location>
        <begin position="139"/>
        <end position="148"/>
    </location>
</feature>
<feature type="compositionally biased region" description="Basic and acidic residues" evidence="1">
    <location>
        <begin position="48"/>
        <end position="58"/>
    </location>
</feature>
<feature type="compositionally biased region" description="Low complexity" evidence="1">
    <location>
        <begin position="26"/>
        <end position="37"/>
    </location>
</feature>
<keyword evidence="3" id="KW-1185">Reference proteome</keyword>
<name>A0A0G4LEX6_VERLO</name>
<organism evidence="2 3">
    <name type="scientific">Verticillium longisporum</name>
    <name type="common">Verticillium dahliae var. longisporum</name>
    <dbReference type="NCBI Taxonomy" id="100787"/>
    <lineage>
        <taxon>Eukaryota</taxon>
        <taxon>Fungi</taxon>
        <taxon>Dikarya</taxon>
        <taxon>Ascomycota</taxon>
        <taxon>Pezizomycotina</taxon>
        <taxon>Sordariomycetes</taxon>
        <taxon>Hypocreomycetidae</taxon>
        <taxon>Glomerellales</taxon>
        <taxon>Plectosphaerellaceae</taxon>
        <taxon>Verticillium</taxon>
    </lineage>
</organism>
<protein>
    <submittedName>
        <fullName evidence="2">Uncharacterized protein</fullName>
    </submittedName>
</protein>
<feature type="compositionally biased region" description="Basic and acidic residues" evidence="1">
    <location>
        <begin position="113"/>
        <end position="131"/>
    </location>
</feature>